<proteinExistence type="predicted"/>
<gene>
    <name evidence="2" type="ORF">GCL60_00690</name>
</gene>
<keyword evidence="3" id="KW-1185">Reference proteome</keyword>
<protein>
    <submittedName>
        <fullName evidence="2">DUF2796 domain-containing protein</fullName>
    </submittedName>
</protein>
<keyword evidence="1" id="KW-0732">Signal</keyword>
<dbReference type="Proteomes" id="UP000437748">
    <property type="component" value="Unassembled WGS sequence"/>
</dbReference>
<name>A0A6N6VV31_9BACT</name>
<feature type="signal peptide" evidence="1">
    <location>
        <begin position="1"/>
        <end position="29"/>
    </location>
</feature>
<dbReference type="InterPro" id="IPR021253">
    <property type="entry name" value="ZrgA-like"/>
</dbReference>
<dbReference type="EMBL" id="WFLM01000001">
    <property type="protein sequence ID" value="KAB8040465.1"/>
    <property type="molecule type" value="Genomic_DNA"/>
</dbReference>
<evidence type="ECO:0000313" key="2">
    <source>
        <dbReference type="EMBL" id="KAB8040465.1"/>
    </source>
</evidence>
<accession>A0A6N6VV31</accession>
<organism evidence="2 3">
    <name type="scientific">Silvanigrella paludirubra</name>
    <dbReference type="NCBI Taxonomy" id="2499159"/>
    <lineage>
        <taxon>Bacteria</taxon>
        <taxon>Pseudomonadati</taxon>
        <taxon>Bdellovibrionota</taxon>
        <taxon>Oligoflexia</taxon>
        <taxon>Silvanigrellales</taxon>
        <taxon>Silvanigrellaceae</taxon>
        <taxon>Silvanigrella</taxon>
    </lineage>
</organism>
<dbReference type="Pfam" id="PF10986">
    <property type="entry name" value="ZrgA"/>
    <property type="match status" value="1"/>
</dbReference>
<sequence length="190" mass="21254">MRHNMLKNSLRLCLISASIFLLQNTYAHGAHNHGSAKINLGVQQTTATIQMEMPAVSMYGFEHEAKTQNDKKAVSEAVEKLKKNISQIVKLDSALGCTFSPNKIEPFVKDEDGDEDNMKDSKTKNKKIEGEHGDFRAEFNIKCQKDITGSKVTFQFKPFFPNIKQIDAQVLSNSTQSASKITNDKGFLQL</sequence>
<evidence type="ECO:0000313" key="3">
    <source>
        <dbReference type="Proteomes" id="UP000437748"/>
    </source>
</evidence>
<comment type="caution">
    <text evidence="2">The sequence shown here is derived from an EMBL/GenBank/DDBJ whole genome shotgun (WGS) entry which is preliminary data.</text>
</comment>
<dbReference type="AlphaFoldDB" id="A0A6N6VV31"/>
<feature type="chain" id="PRO_5026763047" evidence="1">
    <location>
        <begin position="30"/>
        <end position="190"/>
    </location>
</feature>
<reference evidence="2 3" key="1">
    <citation type="submission" date="2019-10" db="EMBL/GenBank/DDBJ databases">
        <title>New species of Slilvanegrellaceae.</title>
        <authorList>
            <person name="Pitt A."/>
            <person name="Hahn M.W."/>
        </authorList>
    </citation>
    <scope>NUCLEOTIDE SEQUENCE [LARGE SCALE GENOMIC DNA]</scope>
    <source>
        <strain evidence="2 3">SP-Ram-0.45-NSY-1</strain>
    </source>
</reference>
<evidence type="ECO:0000256" key="1">
    <source>
        <dbReference type="SAM" id="SignalP"/>
    </source>
</evidence>